<evidence type="ECO:0000313" key="6">
    <source>
        <dbReference type="Proteomes" id="UP000094053"/>
    </source>
</evidence>
<comment type="similarity">
    <text evidence="1">Belongs to the ATP-dependent AMP-binding enzyme family.</text>
</comment>
<name>A0A1E3RLV9_MYCFV</name>
<dbReference type="PANTHER" id="PTHR43201:SF5">
    <property type="entry name" value="MEDIUM-CHAIN ACYL-COA LIGASE ACSF2, MITOCHONDRIAL"/>
    <property type="match status" value="1"/>
</dbReference>
<dbReference type="Pfam" id="PF00501">
    <property type="entry name" value="AMP-binding"/>
    <property type="match status" value="1"/>
</dbReference>
<dbReference type="Pfam" id="PF13193">
    <property type="entry name" value="AMP-binding_C"/>
    <property type="match status" value="1"/>
</dbReference>
<dbReference type="RefSeq" id="WP_069413224.1">
    <property type="nucleotide sequence ID" value="NZ_JACKUL010000026.1"/>
</dbReference>
<feature type="domain" description="AMP-dependent synthetase/ligase" evidence="3">
    <location>
        <begin position="11"/>
        <end position="348"/>
    </location>
</feature>
<dbReference type="STRING" id="1776.BHQ18_08935"/>
<evidence type="ECO:0000256" key="2">
    <source>
        <dbReference type="ARBA" id="ARBA00022598"/>
    </source>
</evidence>
<accession>A0A1E3RLV9</accession>
<evidence type="ECO:0000259" key="3">
    <source>
        <dbReference type="Pfam" id="PF00501"/>
    </source>
</evidence>
<evidence type="ECO:0000313" key="5">
    <source>
        <dbReference type="EMBL" id="ODQ90834.1"/>
    </source>
</evidence>
<keyword evidence="2 5" id="KW-0436">Ligase</keyword>
<dbReference type="Proteomes" id="UP000094053">
    <property type="component" value="Unassembled WGS sequence"/>
</dbReference>
<dbReference type="PROSITE" id="PS00455">
    <property type="entry name" value="AMP_BINDING"/>
    <property type="match status" value="1"/>
</dbReference>
<dbReference type="InterPro" id="IPR045851">
    <property type="entry name" value="AMP-bd_C_sf"/>
</dbReference>
<dbReference type="EMBL" id="MIHA01000005">
    <property type="protein sequence ID" value="ODQ90834.1"/>
    <property type="molecule type" value="Genomic_DNA"/>
</dbReference>
<feature type="domain" description="AMP-binding enzyme C-terminal" evidence="4">
    <location>
        <begin position="410"/>
        <end position="484"/>
    </location>
</feature>
<dbReference type="InterPro" id="IPR020845">
    <property type="entry name" value="AMP-binding_CS"/>
</dbReference>
<dbReference type="OrthoDB" id="2579187at2"/>
<reference evidence="6" key="1">
    <citation type="submission" date="2016-09" db="EMBL/GenBank/DDBJ databases">
        <authorList>
            <person name="Greninger A.L."/>
            <person name="Jerome K.R."/>
            <person name="Mcnair B."/>
            <person name="Wallis C."/>
            <person name="Fang F."/>
        </authorList>
    </citation>
    <scope>NUCLEOTIDE SEQUENCE [LARGE SCALE GENOMIC DNA]</scope>
    <source>
        <strain evidence="6">M6</strain>
    </source>
</reference>
<dbReference type="AlphaFoldDB" id="A0A1E3RLV9"/>
<evidence type="ECO:0000256" key="1">
    <source>
        <dbReference type="ARBA" id="ARBA00006432"/>
    </source>
</evidence>
<sequence length="512" mass="54749">MVETADVATLLDRRAAEHPDRVMMVVDQTPVTFAQMRDRAGAAAATLVELGVQRGETVALFARTCPEWVYFWLGAAHIGAISAAVNVANKGEFLSHALRVARAKVVLTDAEHEPRVADIAADVDTLDTVVTLDGSPGAQRFSRPLDPPGADQVGVLFFTSGTTGPSKAVATTWRYLFSAADAVADAWQLAAGEVLWSAMPLFHLSAAPMVLTPLLLGSTTVLRASFHPGEVLDDIRSCGAAGFAGAGAMVSMLANQPADSADSDNPLRFISAAPIDAAMYRGIEQRYAVRVVTMYGLTEAFPIAYKGVREPGVPGASGRVNPAFEVWIVDADGRPVPAGVVGEICCRAMRPGVISDGYVRVDPAALRVEPHPEWFRTGDMGVLGADGQLSYVDRVKDSLRRRGENVSSVEVETTVMKHPAILEAAAVGVPSDLGEDDILVVVALRPGLTMDFADLLDFCSARMPYFCVPRYVEVVDELPKNAVGRVRKDLLRAKGLTPGAWDREAHGYEVVR</sequence>
<dbReference type="GO" id="GO:0006631">
    <property type="term" value="P:fatty acid metabolic process"/>
    <property type="evidence" value="ECO:0007669"/>
    <property type="project" value="TreeGrafter"/>
</dbReference>
<dbReference type="PANTHER" id="PTHR43201">
    <property type="entry name" value="ACYL-COA SYNTHETASE"/>
    <property type="match status" value="1"/>
</dbReference>
<dbReference type="Gene3D" id="3.40.50.12780">
    <property type="entry name" value="N-terminal domain of ligase-like"/>
    <property type="match status" value="1"/>
</dbReference>
<dbReference type="InterPro" id="IPR025110">
    <property type="entry name" value="AMP-bd_C"/>
</dbReference>
<dbReference type="InterPro" id="IPR000873">
    <property type="entry name" value="AMP-dep_synth/lig_dom"/>
</dbReference>
<comment type="caution">
    <text evidence="5">The sequence shown here is derived from an EMBL/GenBank/DDBJ whole genome shotgun (WGS) entry which is preliminary data.</text>
</comment>
<dbReference type="InterPro" id="IPR042099">
    <property type="entry name" value="ANL_N_sf"/>
</dbReference>
<protein>
    <submittedName>
        <fullName evidence="5">ATP-dependent acyl-CoA ligase</fullName>
    </submittedName>
</protein>
<keyword evidence="6" id="KW-1185">Reference proteome</keyword>
<proteinExistence type="inferred from homology"/>
<evidence type="ECO:0000259" key="4">
    <source>
        <dbReference type="Pfam" id="PF13193"/>
    </source>
</evidence>
<dbReference type="Gene3D" id="3.30.300.30">
    <property type="match status" value="1"/>
</dbReference>
<dbReference type="SUPFAM" id="SSF56801">
    <property type="entry name" value="Acetyl-CoA synthetase-like"/>
    <property type="match status" value="1"/>
</dbReference>
<organism evidence="5 6">
    <name type="scientific">Mycolicibacterium flavescens</name>
    <name type="common">Mycobacterium flavescens</name>
    <dbReference type="NCBI Taxonomy" id="1776"/>
    <lineage>
        <taxon>Bacteria</taxon>
        <taxon>Bacillati</taxon>
        <taxon>Actinomycetota</taxon>
        <taxon>Actinomycetes</taxon>
        <taxon>Mycobacteriales</taxon>
        <taxon>Mycobacteriaceae</taxon>
        <taxon>Mycolicibacterium</taxon>
    </lineage>
</organism>
<gene>
    <name evidence="5" type="ORF">BHQ18_08935</name>
</gene>
<dbReference type="GO" id="GO:0031956">
    <property type="term" value="F:medium-chain fatty acid-CoA ligase activity"/>
    <property type="evidence" value="ECO:0007669"/>
    <property type="project" value="TreeGrafter"/>
</dbReference>